<reference evidence="5" key="1">
    <citation type="submission" date="2015-10" db="EMBL/GenBank/DDBJ databases">
        <authorList>
            <person name="Regsiter A."/>
            <person name="william w."/>
        </authorList>
    </citation>
    <scope>NUCLEOTIDE SEQUENCE</scope>
    <source>
        <strain evidence="5">Montdore</strain>
    </source>
</reference>
<feature type="region of interest" description="Disordered" evidence="4">
    <location>
        <begin position="241"/>
        <end position="319"/>
    </location>
</feature>
<dbReference type="EMBL" id="LN890996">
    <property type="protein sequence ID" value="CUS12265.1"/>
    <property type="molecule type" value="Genomic_DNA"/>
</dbReference>
<keyword evidence="3" id="KW-0175">Coiled coil</keyword>
<dbReference type="GO" id="GO:0051131">
    <property type="term" value="P:chaperone-mediated protein complex assembly"/>
    <property type="evidence" value="ECO:0007669"/>
    <property type="project" value="TreeGrafter"/>
</dbReference>
<dbReference type="PANTHER" id="PTHR21431:SF0">
    <property type="entry name" value="PREFOLDIN SUBUNIT 6"/>
    <property type="match status" value="1"/>
</dbReference>
<feature type="compositionally biased region" description="Acidic residues" evidence="4">
    <location>
        <begin position="285"/>
        <end position="312"/>
    </location>
</feature>
<feature type="coiled-coil region" evidence="3">
    <location>
        <begin position="23"/>
        <end position="50"/>
    </location>
</feature>
<name>A0A292PZW8_9PEZI</name>
<evidence type="ECO:0000256" key="1">
    <source>
        <dbReference type="ARBA" id="ARBA00008045"/>
    </source>
</evidence>
<evidence type="ECO:0008006" key="7">
    <source>
        <dbReference type="Google" id="ProtNLM"/>
    </source>
</evidence>
<evidence type="ECO:0000313" key="6">
    <source>
        <dbReference type="Proteomes" id="UP001412239"/>
    </source>
</evidence>
<sequence length="385" mass="42168">MPAKMLQDLTDQFQALSKDMSSVVEARQKLDSQLEENKSVQKEFASLSDDAKIYKLIGPVLVKQDKSEAVMNVDKRLEFINSEITRLIGPNSARIEKQISDIQEKQERKKMEIIQVQTQLQQDAQAQGFPIRQRLEELYGFRNPLPSFKLPLRSAPPFLPPDGSNRSGRERDSPNKYPPLPSGTKTWTPAPSSVSRTENIRPLLVPSTRAFSSTSAALTLPNFDNGADAGADINHSSLPARFLDENGFRPDGEGGGRRRKFVGGQYSSSDSTDADVSSSSSSSESDVESDVESDAESDAESNADADSEDPADVESSSMSEALSYSTLNAAPNSVSDLPGTVPLFVWLGGSCRRRIFGNGSSREEEKGRWLSFLGKLELTRATSHI</sequence>
<comment type="similarity">
    <text evidence="1">Belongs to the prefoldin subunit beta family.</text>
</comment>
<evidence type="ECO:0000256" key="4">
    <source>
        <dbReference type="SAM" id="MobiDB-lite"/>
    </source>
</evidence>
<evidence type="ECO:0000256" key="2">
    <source>
        <dbReference type="ARBA" id="ARBA00023186"/>
    </source>
</evidence>
<feature type="region of interest" description="Disordered" evidence="4">
    <location>
        <begin position="151"/>
        <end position="201"/>
    </location>
</feature>
<feature type="compositionally biased region" description="Polar residues" evidence="4">
    <location>
        <begin position="183"/>
        <end position="197"/>
    </location>
</feature>
<feature type="compositionally biased region" description="Basic and acidic residues" evidence="4">
    <location>
        <begin position="242"/>
        <end position="256"/>
    </location>
</feature>
<dbReference type="PANTHER" id="PTHR21431">
    <property type="entry name" value="PREFOLDIN SUBUNIT 6"/>
    <property type="match status" value="1"/>
</dbReference>
<dbReference type="GO" id="GO:0016272">
    <property type="term" value="C:prefoldin complex"/>
    <property type="evidence" value="ECO:0007669"/>
    <property type="project" value="InterPro"/>
</dbReference>
<accession>A0A292PZW8</accession>
<dbReference type="SUPFAM" id="SSF46579">
    <property type="entry name" value="Prefoldin"/>
    <property type="match status" value="1"/>
</dbReference>
<dbReference type="Proteomes" id="UP001412239">
    <property type="component" value="Unassembled WGS sequence"/>
</dbReference>
<dbReference type="Gene3D" id="1.10.287.370">
    <property type="match status" value="1"/>
</dbReference>
<dbReference type="GO" id="GO:0051082">
    <property type="term" value="F:unfolded protein binding"/>
    <property type="evidence" value="ECO:0007669"/>
    <property type="project" value="InterPro"/>
</dbReference>
<dbReference type="InterPro" id="IPR002777">
    <property type="entry name" value="PFD_beta-like"/>
</dbReference>
<organism evidence="5 6">
    <name type="scientific">Tuber aestivum</name>
    <name type="common">summer truffle</name>
    <dbReference type="NCBI Taxonomy" id="59557"/>
    <lineage>
        <taxon>Eukaryota</taxon>
        <taxon>Fungi</taxon>
        <taxon>Dikarya</taxon>
        <taxon>Ascomycota</taxon>
        <taxon>Pezizomycotina</taxon>
        <taxon>Pezizomycetes</taxon>
        <taxon>Pezizales</taxon>
        <taxon>Tuberaceae</taxon>
        <taxon>Tuber</taxon>
    </lineage>
</organism>
<dbReference type="Pfam" id="PF01920">
    <property type="entry name" value="Prefoldin_2"/>
    <property type="match status" value="1"/>
</dbReference>
<dbReference type="GO" id="GO:0006457">
    <property type="term" value="P:protein folding"/>
    <property type="evidence" value="ECO:0007669"/>
    <property type="project" value="InterPro"/>
</dbReference>
<proteinExistence type="inferred from homology"/>
<keyword evidence="6" id="KW-1185">Reference proteome</keyword>
<evidence type="ECO:0000313" key="5">
    <source>
        <dbReference type="EMBL" id="CUS12265.1"/>
    </source>
</evidence>
<dbReference type="AlphaFoldDB" id="A0A292PZW8"/>
<dbReference type="FunFam" id="1.10.287.370:FF:000003">
    <property type="entry name" value="Prefoldin subunit 6"/>
    <property type="match status" value="1"/>
</dbReference>
<evidence type="ECO:0000256" key="3">
    <source>
        <dbReference type="SAM" id="Coils"/>
    </source>
</evidence>
<keyword evidence="2" id="KW-0143">Chaperone</keyword>
<dbReference type="GO" id="GO:0051087">
    <property type="term" value="F:protein-folding chaperone binding"/>
    <property type="evidence" value="ECO:0007669"/>
    <property type="project" value="TreeGrafter"/>
</dbReference>
<feature type="compositionally biased region" description="Low complexity" evidence="4">
    <location>
        <begin position="267"/>
        <end position="284"/>
    </location>
</feature>
<gene>
    <name evidence="5" type="ORF">GSTUAT00003591001</name>
</gene>
<dbReference type="CDD" id="cd23161">
    <property type="entry name" value="Prefoldin_6"/>
    <property type="match status" value="1"/>
</dbReference>
<protein>
    <recommendedName>
        <fullName evidence="7">Prefoldin subunit 6</fullName>
    </recommendedName>
</protein>
<dbReference type="InterPro" id="IPR009053">
    <property type="entry name" value="Prefoldin"/>
</dbReference>
<dbReference type="GO" id="GO:0005737">
    <property type="term" value="C:cytoplasm"/>
    <property type="evidence" value="ECO:0007669"/>
    <property type="project" value="TreeGrafter"/>
</dbReference>